<organism evidence="2 3">
    <name type="scientific">Paeniroseomonas aquatica</name>
    <dbReference type="NCBI Taxonomy" id="373043"/>
    <lineage>
        <taxon>Bacteria</taxon>
        <taxon>Pseudomonadati</taxon>
        <taxon>Pseudomonadota</taxon>
        <taxon>Alphaproteobacteria</taxon>
        <taxon>Acetobacterales</taxon>
        <taxon>Acetobacteraceae</taxon>
        <taxon>Paeniroseomonas</taxon>
    </lineage>
</organism>
<feature type="compositionally biased region" description="Basic and acidic residues" evidence="1">
    <location>
        <begin position="91"/>
        <end position="101"/>
    </location>
</feature>
<name>A0ABT8AFI9_9PROT</name>
<evidence type="ECO:0000256" key="1">
    <source>
        <dbReference type="SAM" id="MobiDB-lite"/>
    </source>
</evidence>
<comment type="caution">
    <text evidence="2">The sequence shown here is derived from an EMBL/GenBank/DDBJ whole genome shotgun (WGS) entry which is preliminary data.</text>
</comment>
<feature type="region of interest" description="Disordered" evidence="1">
    <location>
        <begin position="91"/>
        <end position="116"/>
    </location>
</feature>
<protein>
    <submittedName>
        <fullName evidence="2">Uncharacterized protein</fullName>
    </submittedName>
</protein>
<accession>A0ABT8AFI9</accession>
<evidence type="ECO:0000313" key="3">
    <source>
        <dbReference type="Proteomes" id="UP001529369"/>
    </source>
</evidence>
<evidence type="ECO:0000313" key="2">
    <source>
        <dbReference type="EMBL" id="MDN3568485.1"/>
    </source>
</evidence>
<feature type="compositionally biased region" description="Basic and acidic residues" evidence="1">
    <location>
        <begin position="107"/>
        <end position="116"/>
    </location>
</feature>
<dbReference type="EMBL" id="JAUFPN010000267">
    <property type="protein sequence ID" value="MDN3568485.1"/>
    <property type="molecule type" value="Genomic_DNA"/>
</dbReference>
<keyword evidence="3" id="KW-1185">Reference proteome</keyword>
<gene>
    <name evidence="2" type="ORF">QWZ14_29255</name>
</gene>
<reference evidence="3" key="1">
    <citation type="journal article" date="2019" name="Int. J. Syst. Evol. Microbiol.">
        <title>The Global Catalogue of Microorganisms (GCM) 10K type strain sequencing project: providing services to taxonomists for standard genome sequencing and annotation.</title>
        <authorList>
            <consortium name="The Broad Institute Genomics Platform"/>
            <consortium name="The Broad Institute Genome Sequencing Center for Infectious Disease"/>
            <person name="Wu L."/>
            <person name="Ma J."/>
        </authorList>
    </citation>
    <scope>NUCLEOTIDE SEQUENCE [LARGE SCALE GENOMIC DNA]</scope>
    <source>
        <strain evidence="3">CECT 7131</strain>
    </source>
</reference>
<proteinExistence type="predicted"/>
<dbReference type="Proteomes" id="UP001529369">
    <property type="component" value="Unassembled WGS sequence"/>
</dbReference>
<dbReference type="RefSeq" id="WP_290320595.1">
    <property type="nucleotide sequence ID" value="NZ_JAUFPN010000267.1"/>
</dbReference>
<sequence>MGDPQRVVFVTDGVTALRALAEAERNGKAPPTVIALYLPSPGSVLLRLPPDLRDMIANAESVSGFGVVNIKEVNECVEQWKLLYGRGQHESYSEDSKHEYDPSDTVKLNDTKGWKA</sequence>